<dbReference type="GO" id="GO:0003677">
    <property type="term" value="F:DNA binding"/>
    <property type="evidence" value="ECO:0007669"/>
    <property type="project" value="UniProtKB-KW"/>
</dbReference>
<keyword evidence="2" id="KW-0479">Metal-binding</keyword>
<keyword evidence="6" id="KW-0238">DNA-binding</keyword>
<feature type="region of interest" description="Disordered" evidence="11">
    <location>
        <begin position="399"/>
        <end position="448"/>
    </location>
</feature>
<dbReference type="Proteomes" id="UP000593564">
    <property type="component" value="Unassembled WGS sequence"/>
</dbReference>
<feature type="compositionally biased region" description="Basic residues" evidence="11">
    <location>
        <begin position="190"/>
        <end position="199"/>
    </location>
</feature>
<reference evidence="14" key="1">
    <citation type="journal article" date="2020" name="Nat. Commun.">
        <title>Genome assembly of wild tea tree DASZ reveals pedigree and selection history of tea varieties.</title>
        <authorList>
            <person name="Zhang W."/>
            <person name="Zhang Y."/>
            <person name="Qiu H."/>
            <person name="Guo Y."/>
            <person name="Wan H."/>
            <person name="Zhang X."/>
            <person name="Scossa F."/>
            <person name="Alseekh S."/>
            <person name="Zhang Q."/>
            <person name="Wang P."/>
            <person name="Xu L."/>
            <person name="Schmidt M.H."/>
            <person name="Jia X."/>
            <person name="Li D."/>
            <person name="Zhu A."/>
            <person name="Guo F."/>
            <person name="Chen W."/>
            <person name="Ni D."/>
            <person name="Usadel B."/>
            <person name="Fernie A.R."/>
            <person name="Wen W."/>
        </authorList>
    </citation>
    <scope>NUCLEOTIDE SEQUENCE [LARGE SCALE GENOMIC DNA]</scope>
    <source>
        <strain evidence="14">cv. G240</strain>
    </source>
</reference>
<comment type="subcellular location">
    <subcellularLocation>
        <location evidence="1">Nucleus</location>
    </subcellularLocation>
</comment>
<evidence type="ECO:0000256" key="1">
    <source>
        <dbReference type="ARBA" id="ARBA00004123"/>
    </source>
</evidence>
<keyword evidence="5" id="KW-0805">Transcription regulation</keyword>
<evidence type="ECO:0000256" key="3">
    <source>
        <dbReference type="ARBA" id="ARBA00022771"/>
    </source>
</evidence>
<feature type="domain" description="SBP-type" evidence="12">
    <location>
        <begin position="123"/>
        <end position="200"/>
    </location>
</feature>
<keyword evidence="7" id="KW-0804">Transcription</keyword>
<dbReference type="InterPro" id="IPR036893">
    <property type="entry name" value="SBP_sf"/>
</dbReference>
<organism evidence="13 14">
    <name type="scientific">Camellia sinensis</name>
    <name type="common">Tea plant</name>
    <name type="synonym">Thea sinensis</name>
    <dbReference type="NCBI Taxonomy" id="4442"/>
    <lineage>
        <taxon>Eukaryota</taxon>
        <taxon>Viridiplantae</taxon>
        <taxon>Streptophyta</taxon>
        <taxon>Embryophyta</taxon>
        <taxon>Tracheophyta</taxon>
        <taxon>Spermatophyta</taxon>
        <taxon>Magnoliopsida</taxon>
        <taxon>eudicotyledons</taxon>
        <taxon>Gunneridae</taxon>
        <taxon>Pentapetalae</taxon>
        <taxon>asterids</taxon>
        <taxon>Ericales</taxon>
        <taxon>Theaceae</taxon>
        <taxon>Camellia</taxon>
    </lineage>
</organism>
<dbReference type="EMBL" id="JACBKZ010000009">
    <property type="protein sequence ID" value="KAF5943158.1"/>
    <property type="molecule type" value="Genomic_DNA"/>
</dbReference>
<evidence type="ECO:0000313" key="13">
    <source>
        <dbReference type="EMBL" id="KAF5943158.1"/>
    </source>
</evidence>
<dbReference type="FunFam" id="4.10.1100.10:FF:000001">
    <property type="entry name" value="Squamosa promoter-binding-like protein 14"/>
    <property type="match status" value="1"/>
</dbReference>
<dbReference type="PANTHER" id="PTHR31251">
    <property type="entry name" value="SQUAMOSA PROMOTER-BINDING-LIKE PROTEIN 4"/>
    <property type="match status" value="1"/>
</dbReference>
<feature type="region of interest" description="Disordered" evidence="11">
    <location>
        <begin position="103"/>
        <end position="123"/>
    </location>
</feature>
<dbReference type="InterPro" id="IPR044817">
    <property type="entry name" value="SBP-like"/>
</dbReference>
<keyword evidence="14" id="KW-1185">Reference proteome</keyword>
<evidence type="ECO:0000256" key="2">
    <source>
        <dbReference type="ARBA" id="ARBA00022723"/>
    </source>
</evidence>
<comment type="function">
    <text evidence="9">Probable transcriptional factor. Binds to the promoter of the SQUAMOSA gene.</text>
</comment>
<evidence type="ECO:0000256" key="4">
    <source>
        <dbReference type="ARBA" id="ARBA00022833"/>
    </source>
</evidence>
<proteinExistence type="predicted"/>
<evidence type="ECO:0000259" key="12">
    <source>
        <dbReference type="PROSITE" id="PS51141"/>
    </source>
</evidence>
<gene>
    <name evidence="13" type="ORF">HYC85_020800</name>
</gene>
<dbReference type="Pfam" id="PF03110">
    <property type="entry name" value="SBP"/>
    <property type="match status" value="1"/>
</dbReference>
<dbReference type="GO" id="GO:0005634">
    <property type="term" value="C:nucleus"/>
    <property type="evidence" value="ECO:0007669"/>
    <property type="project" value="UniProtKB-SubCell"/>
</dbReference>
<comment type="caution">
    <text evidence="13">The sequence shown here is derived from an EMBL/GenBank/DDBJ whole genome shotgun (WGS) entry which is preliminary data.</text>
</comment>
<dbReference type="Gene3D" id="4.10.1100.10">
    <property type="entry name" value="Transcription factor, SBP-box domain"/>
    <property type="match status" value="1"/>
</dbReference>
<evidence type="ECO:0000256" key="5">
    <source>
        <dbReference type="ARBA" id="ARBA00023015"/>
    </source>
</evidence>
<accession>A0A7J7GUS1</accession>
<dbReference type="PANTHER" id="PTHR31251:SF110">
    <property type="entry name" value="SQUAMOSA PROMOTER-BINDING-LIKE PROTEIN 14"/>
    <property type="match status" value="1"/>
</dbReference>
<evidence type="ECO:0000256" key="7">
    <source>
        <dbReference type="ARBA" id="ARBA00023163"/>
    </source>
</evidence>
<evidence type="ECO:0000256" key="6">
    <source>
        <dbReference type="ARBA" id="ARBA00023125"/>
    </source>
</evidence>
<evidence type="ECO:0000256" key="8">
    <source>
        <dbReference type="ARBA" id="ARBA00023242"/>
    </source>
</evidence>
<evidence type="ECO:0000256" key="10">
    <source>
        <dbReference type="PROSITE-ProRule" id="PRU00470"/>
    </source>
</evidence>
<dbReference type="AlphaFoldDB" id="A0A7J7GUS1"/>
<evidence type="ECO:0000256" key="11">
    <source>
        <dbReference type="SAM" id="MobiDB-lite"/>
    </source>
</evidence>
<keyword evidence="3 10" id="KW-0863">Zinc-finger</keyword>
<sequence length="900" mass="99678">MAKKRNLSFQVQQQLASGFQIPGNIWKPKDWNWDCVRFAAKPLKSDVLHLGTSQLVQSEQHQIGRESSGISTLLEKNPVDQDNEILQLQLGGSSNSLQECVSRPNKRVRSGSPGGGGSGNGSYPVCQVDNCREDLSKAKDYHRRHKVCEIHSKSSTALVGKQIQRFCQQCSRFHHLSEFDEGKRSCRRRLAGHNRRRRKTQTEDVSSRMLLPGSHDNAGNGDLDIVNLLTVLARAQGNEEVNSPNCSSVPNKDQLIQILSKMNSLPLPVDFETKLPVSESLTSTVPEQSFSDYQNKLNRNMSSASTKDLLAVLSAILAASTPDALAILSQRSSQGVEADKTKLACLEQALSLNMQRGTAFEFPSVGGESSNTSYQYPVEDSDCQVQEIRANLPLQLFSSSPEGDSLPKLTSARKYFSSGSSNPMKETSPSSSPPVVQKLFPRQATRETELERISTIQEVKENVEISAAHGCVSSLELFGGSNRGADSGSFQTLPYQAGYTSSSGSDHSPSSLNSEAQDRTGRIIFKLFGKDPSQLPGTLRTQVYNWLSHSPSEMESYIRPGCVVLSIYISMSSSSWEQLEGNLLQHVNSLVWDSATDFWRNGRFLVHTGRQLACHKDGKIRLCKSWTAWRPPELISVSPLAVVGGQETSLFLRGRNLNISGTKIHCTHGYLSKEVPGSACQETIYDERSLVRFKINGVGPGVLGRCFIEVENGFKGTSFPVIIADANICQELRLLESELDEAAKIHDTISQNQICNFGRPGSKEEVLHFLNELGWLFQRKRNSSTIEVPDYTLTRFKFLFIFTVERDFCALVRTLLDMLLQRDLDMGEPSRESLEILSEICLLNRAVKRRCRNMVELLIHYSVLSGNDTFKYIFPPNLVGPGGITPLHLAACTSSSDDIG</sequence>
<dbReference type="Pfam" id="PF26102">
    <property type="entry name" value="Ig_SPL7"/>
    <property type="match status" value="1"/>
</dbReference>
<name>A0A7J7GUS1_CAMSI</name>
<feature type="region of interest" description="Disordered" evidence="11">
    <location>
        <begin position="496"/>
        <end position="515"/>
    </location>
</feature>
<evidence type="ECO:0000256" key="9">
    <source>
        <dbReference type="ARBA" id="ARBA00056472"/>
    </source>
</evidence>
<protein>
    <recommendedName>
        <fullName evidence="12">SBP-type domain-containing protein</fullName>
    </recommendedName>
</protein>
<dbReference type="GO" id="GO:0008270">
    <property type="term" value="F:zinc ion binding"/>
    <property type="evidence" value="ECO:0007669"/>
    <property type="project" value="UniProtKB-KW"/>
</dbReference>
<dbReference type="SUPFAM" id="SSF103612">
    <property type="entry name" value="SBT domain"/>
    <property type="match status" value="1"/>
</dbReference>
<dbReference type="PROSITE" id="PS51141">
    <property type="entry name" value="ZF_SBP"/>
    <property type="match status" value="1"/>
</dbReference>
<keyword evidence="8" id="KW-0539">Nucleus</keyword>
<keyword evidence="4" id="KW-0862">Zinc</keyword>
<feature type="compositionally biased region" description="Low complexity" evidence="11">
    <location>
        <begin position="501"/>
        <end position="514"/>
    </location>
</feature>
<evidence type="ECO:0000313" key="14">
    <source>
        <dbReference type="Proteomes" id="UP000593564"/>
    </source>
</evidence>
<dbReference type="InterPro" id="IPR004333">
    <property type="entry name" value="SBP_dom"/>
</dbReference>
<feature type="compositionally biased region" description="Polar residues" evidence="11">
    <location>
        <begin position="417"/>
        <end position="434"/>
    </location>
</feature>
<reference evidence="13 14" key="2">
    <citation type="submission" date="2020-07" db="EMBL/GenBank/DDBJ databases">
        <title>Genome assembly of wild tea tree DASZ reveals pedigree and selection history of tea varieties.</title>
        <authorList>
            <person name="Zhang W."/>
        </authorList>
    </citation>
    <scope>NUCLEOTIDE SEQUENCE [LARGE SCALE GENOMIC DNA]</scope>
    <source>
        <strain evidence="14">cv. G240</strain>
        <tissue evidence="13">Leaf</tissue>
    </source>
</reference>
<feature type="region of interest" description="Disordered" evidence="11">
    <location>
        <begin position="190"/>
        <end position="216"/>
    </location>
</feature>